<comment type="function">
    <text evidence="8 9">This protein is involved in the repair of mismatches in DNA. It is possible that it carries out the mismatch recognition step. This protein has a weak ATPase activity.</text>
</comment>
<dbReference type="AlphaFoldDB" id="A0A160T0R6"/>
<dbReference type="Proteomes" id="UP000215027">
    <property type="component" value="Chromosome I"/>
</dbReference>
<evidence type="ECO:0000256" key="8">
    <source>
        <dbReference type="ARBA" id="ARBA00024647"/>
    </source>
</evidence>
<dbReference type="InterPro" id="IPR007696">
    <property type="entry name" value="DNA_mismatch_repair_MutS_core"/>
</dbReference>
<evidence type="ECO:0000256" key="10">
    <source>
        <dbReference type="RuleBase" id="RU003756"/>
    </source>
</evidence>
<evidence type="ECO:0000256" key="7">
    <source>
        <dbReference type="ARBA" id="ARBA00023204"/>
    </source>
</evidence>
<dbReference type="InterPro" id="IPR036187">
    <property type="entry name" value="DNA_mismatch_repair_MutS_sf"/>
</dbReference>
<dbReference type="PANTHER" id="PTHR11361:SF34">
    <property type="entry name" value="DNA MISMATCH REPAIR PROTEIN MSH1, MITOCHONDRIAL"/>
    <property type="match status" value="1"/>
</dbReference>
<dbReference type="HAMAP" id="MF_00096">
    <property type="entry name" value="MutS"/>
    <property type="match status" value="1"/>
</dbReference>
<evidence type="ECO:0000259" key="11">
    <source>
        <dbReference type="PROSITE" id="PS00486"/>
    </source>
</evidence>
<dbReference type="SMART" id="SM00534">
    <property type="entry name" value="MUTSac"/>
    <property type="match status" value="1"/>
</dbReference>
<keyword evidence="13" id="KW-1185">Reference proteome</keyword>
<dbReference type="PANTHER" id="PTHR11361">
    <property type="entry name" value="DNA MISMATCH REPAIR PROTEIN MUTS FAMILY MEMBER"/>
    <property type="match status" value="1"/>
</dbReference>
<dbReference type="InterPro" id="IPR027417">
    <property type="entry name" value="P-loop_NTPase"/>
</dbReference>
<dbReference type="KEGG" id="pbf:CFX0092_A0811"/>
<dbReference type="InterPro" id="IPR045076">
    <property type="entry name" value="MutS"/>
</dbReference>
<dbReference type="InterPro" id="IPR007861">
    <property type="entry name" value="DNA_mismatch_repair_MutS_clamp"/>
</dbReference>
<dbReference type="Pfam" id="PF05192">
    <property type="entry name" value="MutS_III"/>
    <property type="match status" value="1"/>
</dbReference>
<dbReference type="Gene3D" id="3.30.420.110">
    <property type="entry name" value="MutS, connector domain"/>
    <property type="match status" value="1"/>
</dbReference>
<dbReference type="InterPro" id="IPR017261">
    <property type="entry name" value="DNA_mismatch_repair_MutS/MSH"/>
</dbReference>
<dbReference type="RefSeq" id="WP_095042271.1">
    <property type="nucleotide sequence ID" value="NZ_LN890655.1"/>
</dbReference>
<keyword evidence="3 9" id="KW-0547">Nucleotide-binding</keyword>
<dbReference type="NCBIfam" id="TIGR01070">
    <property type="entry name" value="mutS1"/>
    <property type="match status" value="1"/>
</dbReference>
<dbReference type="OrthoDB" id="9802448at2"/>
<dbReference type="SUPFAM" id="SSF52540">
    <property type="entry name" value="P-loop containing nucleoside triphosphate hydrolases"/>
    <property type="match status" value="1"/>
</dbReference>
<keyword evidence="5 9" id="KW-0067">ATP-binding</keyword>
<keyword evidence="4 9" id="KW-0227">DNA damage</keyword>
<dbReference type="Pfam" id="PF01624">
    <property type="entry name" value="MutS_I"/>
    <property type="match status" value="1"/>
</dbReference>
<dbReference type="Gene3D" id="6.10.140.430">
    <property type="match status" value="1"/>
</dbReference>
<proteinExistence type="inferred from homology"/>
<dbReference type="InterPro" id="IPR016151">
    <property type="entry name" value="DNA_mismatch_repair_MutS_N"/>
</dbReference>
<dbReference type="NCBIfam" id="NF003810">
    <property type="entry name" value="PRK05399.1"/>
    <property type="match status" value="1"/>
</dbReference>
<organism evidence="12 13">
    <name type="scientific">Candidatus Promineifilum breve</name>
    <dbReference type="NCBI Taxonomy" id="1806508"/>
    <lineage>
        <taxon>Bacteria</taxon>
        <taxon>Bacillati</taxon>
        <taxon>Chloroflexota</taxon>
        <taxon>Ardenticatenia</taxon>
        <taxon>Candidatus Promineifilales</taxon>
        <taxon>Candidatus Promineifilaceae</taxon>
        <taxon>Candidatus Promineifilum</taxon>
    </lineage>
</organism>
<dbReference type="InterPro" id="IPR000432">
    <property type="entry name" value="DNA_mismatch_repair_MutS_C"/>
</dbReference>
<dbReference type="FunFam" id="3.40.50.300:FF:000870">
    <property type="entry name" value="MutS protein homolog 4"/>
    <property type="match status" value="1"/>
</dbReference>
<dbReference type="Gene3D" id="1.10.1420.10">
    <property type="match status" value="2"/>
</dbReference>
<dbReference type="Pfam" id="PF05188">
    <property type="entry name" value="MutS_II"/>
    <property type="match status" value="1"/>
</dbReference>
<keyword evidence="7 9" id="KW-0234">DNA repair</keyword>
<keyword evidence="6 9" id="KW-0238">DNA-binding</keyword>
<evidence type="ECO:0000256" key="6">
    <source>
        <dbReference type="ARBA" id="ARBA00023125"/>
    </source>
</evidence>
<dbReference type="Pfam" id="PF00488">
    <property type="entry name" value="MutS_V"/>
    <property type="match status" value="1"/>
</dbReference>
<name>A0A160T0R6_9CHLR</name>
<dbReference type="GO" id="GO:0005829">
    <property type="term" value="C:cytosol"/>
    <property type="evidence" value="ECO:0007669"/>
    <property type="project" value="TreeGrafter"/>
</dbReference>
<evidence type="ECO:0000256" key="1">
    <source>
        <dbReference type="ARBA" id="ARBA00006271"/>
    </source>
</evidence>
<dbReference type="GO" id="GO:0006298">
    <property type="term" value="P:mismatch repair"/>
    <property type="evidence" value="ECO:0007669"/>
    <property type="project" value="UniProtKB-UniRule"/>
</dbReference>
<dbReference type="EMBL" id="LN890655">
    <property type="protein sequence ID" value="CUS02689.2"/>
    <property type="molecule type" value="Genomic_DNA"/>
</dbReference>
<dbReference type="GO" id="GO:0140664">
    <property type="term" value="F:ATP-dependent DNA damage sensor activity"/>
    <property type="evidence" value="ECO:0007669"/>
    <property type="project" value="InterPro"/>
</dbReference>
<dbReference type="SMART" id="SM00533">
    <property type="entry name" value="MUTSd"/>
    <property type="match status" value="1"/>
</dbReference>
<evidence type="ECO:0000256" key="2">
    <source>
        <dbReference type="ARBA" id="ARBA00021982"/>
    </source>
</evidence>
<dbReference type="InterPro" id="IPR007695">
    <property type="entry name" value="DNA_mismatch_repair_MutS-lik_N"/>
</dbReference>
<dbReference type="InterPro" id="IPR007860">
    <property type="entry name" value="DNA_mmatch_repair_MutS_con_dom"/>
</dbReference>
<dbReference type="InterPro" id="IPR036678">
    <property type="entry name" value="MutS_con_dom_sf"/>
</dbReference>
<evidence type="ECO:0000256" key="3">
    <source>
        <dbReference type="ARBA" id="ARBA00022741"/>
    </source>
</evidence>
<evidence type="ECO:0000313" key="13">
    <source>
        <dbReference type="Proteomes" id="UP000215027"/>
    </source>
</evidence>
<dbReference type="GO" id="GO:0030983">
    <property type="term" value="F:mismatched DNA binding"/>
    <property type="evidence" value="ECO:0007669"/>
    <property type="project" value="InterPro"/>
</dbReference>
<accession>A0A160T0R6</accession>
<sequence length="864" mass="94306">MSAEHVTPSRQQYLDVRAQHPDAIVFFRMGDFYETFDDDAATVARELDLVLTSRPMGKENRVPMAGVPHHAAENYIARLIAKGYKIALCEQVSTQLVNGLMPREVVRVFTAGTVVEAGMLEAGRNNYLAAVVLDDGRAGLAYADITTGEFAAGQLPDLRALAGELARLAPVELLVAEEMAVDFAAVKTISRLPARRFDLGLARQTLLRHFGVTTLDAFGIEHKPLATRAAGAMLHYLQETQRGSVGQMQRLTTYTTDGYMALSEATRRNLELTESDTNGRDGTLLSILNKTVTAMGARLLRQRLTQPLLNRDAIDRRLDQVETLAGNARLRAELRAALKGLPDLERLINRVLGGRATPRDVEQIGLGLAAVGRVRGLITDVPALSAAEARLDPCAEVVATIGRALRDDPPANVNRSGFIRPGFSAELDGVVNTSAHAREWVAELEPRERERTGIPSLKVGFNKVFGYYLEVTHANTKLVPGDFIRKQTLTNAERYITPELKEYETLILNAEERILQIERRLFAELTQFVGGFGERVLATAAALAELDVAAALAEVAALNAYVRPVLTDGIGLHIENGRHPVVEGALGRGGVAGAPRGARFVPNDAHFDDASLIQIITGPNMSGKSTYLRQVALIALMAQIGSFVPASSATIGLVDRIFTRIGAHDELHAGRSTFMVEMVETAEILHHATHRSLLILDEIGRGTSTYDGMSLAWAIVEFLHNHPRLNPRTLFATHYHELIGLADLLPNVANYNVDVAEEGGEVTFLHRIVPGGADRSYGIHVAQLAGLPRDVILRANEILKDLERHAPTAAVEPSRLSTGQQIALFPESSPILDELAALDVNALTPLQAINKLYEWKQRYTSKEM</sequence>
<evidence type="ECO:0000256" key="4">
    <source>
        <dbReference type="ARBA" id="ARBA00022763"/>
    </source>
</evidence>
<protein>
    <recommendedName>
        <fullName evidence="2 9">DNA mismatch repair protein MutS</fullName>
    </recommendedName>
</protein>
<dbReference type="Gene3D" id="3.40.50.300">
    <property type="entry name" value="P-loop containing nucleotide triphosphate hydrolases"/>
    <property type="match status" value="1"/>
</dbReference>
<feature type="domain" description="DNA mismatch repair proteins mutS family" evidence="11">
    <location>
        <begin position="692"/>
        <end position="708"/>
    </location>
</feature>
<evidence type="ECO:0000256" key="5">
    <source>
        <dbReference type="ARBA" id="ARBA00022840"/>
    </source>
</evidence>
<dbReference type="InterPro" id="IPR005748">
    <property type="entry name" value="DNA_mismatch_repair_MutS"/>
</dbReference>
<evidence type="ECO:0000256" key="9">
    <source>
        <dbReference type="HAMAP-Rule" id="MF_00096"/>
    </source>
</evidence>
<dbReference type="Pfam" id="PF05190">
    <property type="entry name" value="MutS_IV"/>
    <property type="match status" value="1"/>
</dbReference>
<feature type="binding site" evidence="9">
    <location>
        <begin position="618"/>
        <end position="625"/>
    </location>
    <ligand>
        <name>ATP</name>
        <dbReference type="ChEBI" id="CHEBI:30616"/>
    </ligand>
</feature>
<dbReference type="Gene3D" id="3.40.1170.10">
    <property type="entry name" value="DNA repair protein MutS, domain I"/>
    <property type="match status" value="1"/>
</dbReference>
<dbReference type="SUPFAM" id="SSF55271">
    <property type="entry name" value="DNA repair protein MutS, domain I"/>
    <property type="match status" value="1"/>
</dbReference>
<dbReference type="PROSITE" id="PS00486">
    <property type="entry name" value="DNA_MISMATCH_REPAIR_2"/>
    <property type="match status" value="1"/>
</dbReference>
<reference evidence="12" key="1">
    <citation type="submission" date="2016-01" db="EMBL/GenBank/DDBJ databases">
        <authorList>
            <person name="Mcilroy J.S."/>
            <person name="Karst M S."/>
            <person name="Albertsen M."/>
        </authorList>
    </citation>
    <scope>NUCLEOTIDE SEQUENCE</scope>
    <source>
        <strain evidence="12">Cfx-K</strain>
    </source>
</reference>
<dbReference type="SUPFAM" id="SSF53150">
    <property type="entry name" value="DNA repair protein MutS, domain II"/>
    <property type="match status" value="1"/>
</dbReference>
<dbReference type="PIRSF" id="PIRSF037677">
    <property type="entry name" value="DNA_mis_repair_Msh6"/>
    <property type="match status" value="1"/>
</dbReference>
<dbReference type="SUPFAM" id="SSF48334">
    <property type="entry name" value="DNA repair protein MutS, domain III"/>
    <property type="match status" value="1"/>
</dbReference>
<gene>
    <name evidence="9 12" type="primary">mutS</name>
    <name evidence="12" type="ORF">CFX0092_A0811</name>
</gene>
<comment type="similarity">
    <text evidence="1 9 10">Belongs to the DNA mismatch repair MutS family.</text>
</comment>
<dbReference type="CDD" id="cd03284">
    <property type="entry name" value="ABC_MutS1"/>
    <property type="match status" value="1"/>
</dbReference>
<dbReference type="GO" id="GO:0003684">
    <property type="term" value="F:damaged DNA binding"/>
    <property type="evidence" value="ECO:0007669"/>
    <property type="project" value="UniProtKB-UniRule"/>
</dbReference>
<dbReference type="GO" id="GO:0005524">
    <property type="term" value="F:ATP binding"/>
    <property type="evidence" value="ECO:0007669"/>
    <property type="project" value="UniProtKB-UniRule"/>
</dbReference>
<evidence type="ECO:0000313" key="12">
    <source>
        <dbReference type="EMBL" id="CUS02689.2"/>
    </source>
</evidence>